<keyword evidence="3" id="KW-1185">Reference proteome</keyword>
<dbReference type="SMART" id="SM00855">
    <property type="entry name" value="PGAM"/>
    <property type="match status" value="1"/>
</dbReference>
<dbReference type="OrthoDB" id="9810154at2"/>
<dbReference type="Pfam" id="PF05235">
    <property type="entry name" value="CHAD"/>
    <property type="match status" value="1"/>
</dbReference>
<dbReference type="SMART" id="SM00880">
    <property type="entry name" value="CHAD"/>
    <property type="match status" value="1"/>
</dbReference>
<proteinExistence type="predicted"/>
<accession>A0A7X5ANI0</accession>
<dbReference type="Proteomes" id="UP000487929">
    <property type="component" value="Unassembled WGS sequence"/>
</dbReference>
<evidence type="ECO:0000313" key="3">
    <source>
        <dbReference type="Proteomes" id="UP000487929"/>
    </source>
</evidence>
<dbReference type="InterPro" id="IPR038186">
    <property type="entry name" value="CHAD_dom_sf"/>
</dbReference>
<dbReference type="PANTHER" id="PTHR39339">
    <property type="entry name" value="SLR1444 PROTEIN"/>
    <property type="match status" value="1"/>
</dbReference>
<evidence type="ECO:0000313" key="2">
    <source>
        <dbReference type="EMBL" id="NAW33334.1"/>
    </source>
</evidence>
<dbReference type="EMBL" id="WUTT01000001">
    <property type="protein sequence ID" value="NAW33334.1"/>
    <property type="molecule type" value="Genomic_DNA"/>
</dbReference>
<reference evidence="2 3" key="1">
    <citation type="submission" date="2019-12" db="EMBL/GenBank/DDBJ databases">
        <title>Draft genome sequencing of Halomonas alimentaria DSM 15356.</title>
        <authorList>
            <person name="Pandiyan K."/>
            <person name="Kushwaha P."/>
            <person name="Gowdham M."/>
            <person name="Chakdar H."/>
            <person name="Singh A."/>
            <person name="Kumar M."/>
            <person name="Saxena A.K."/>
        </authorList>
    </citation>
    <scope>NUCLEOTIDE SEQUENCE [LARGE SCALE GENOMIC DNA]</scope>
    <source>
        <strain evidence="2 3">DSM 15356</strain>
    </source>
</reference>
<organism evidence="2 3">
    <name type="scientific">Halomonas alimentaria</name>
    <dbReference type="NCBI Taxonomy" id="147248"/>
    <lineage>
        <taxon>Bacteria</taxon>
        <taxon>Pseudomonadati</taxon>
        <taxon>Pseudomonadota</taxon>
        <taxon>Gammaproteobacteria</taxon>
        <taxon>Oceanospirillales</taxon>
        <taxon>Halomonadaceae</taxon>
        <taxon>Halomonas</taxon>
    </lineage>
</organism>
<feature type="domain" description="CHAD" evidence="1">
    <location>
        <begin position="182"/>
        <end position="452"/>
    </location>
</feature>
<protein>
    <submittedName>
        <fullName evidence="2">CHAD domain-containing protein</fullName>
    </submittedName>
</protein>
<dbReference type="Gene3D" id="1.40.20.10">
    <property type="entry name" value="CHAD domain"/>
    <property type="match status" value="1"/>
</dbReference>
<dbReference type="PANTHER" id="PTHR39339:SF1">
    <property type="entry name" value="CHAD DOMAIN-CONTAINING PROTEIN"/>
    <property type="match status" value="1"/>
</dbReference>
<dbReference type="Gene3D" id="3.40.50.1240">
    <property type="entry name" value="Phosphoglycerate mutase-like"/>
    <property type="match status" value="1"/>
</dbReference>
<comment type="caution">
    <text evidence="2">The sequence shown here is derived from an EMBL/GenBank/DDBJ whole genome shotgun (WGS) entry which is preliminary data.</text>
</comment>
<name>A0A7X5ANI0_9GAMM</name>
<evidence type="ECO:0000259" key="1">
    <source>
        <dbReference type="PROSITE" id="PS51708"/>
    </source>
</evidence>
<dbReference type="AlphaFoldDB" id="A0A7X5ANI0"/>
<dbReference type="RefSeq" id="WP_161430333.1">
    <property type="nucleotide sequence ID" value="NZ_WUTT01000001.1"/>
</dbReference>
<dbReference type="CDD" id="cd07067">
    <property type="entry name" value="HP_PGM_like"/>
    <property type="match status" value="1"/>
</dbReference>
<dbReference type="InterPro" id="IPR013078">
    <property type="entry name" value="His_Pase_superF_clade-1"/>
</dbReference>
<gene>
    <name evidence="2" type="ORF">GRB96_02710</name>
</gene>
<dbReference type="SUPFAM" id="SSF53254">
    <property type="entry name" value="Phosphoglycerate mutase-like"/>
    <property type="match status" value="1"/>
</dbReference>
<dbReference type="InterPro" id="IPR007899">
    <property type="entry name" value="CHAD_dom"/>
</dbReference>
<sequence length="454" mass="51286">MRYLYLMRHAKAKSSRADLADHRRPLRRRGRHQAEAMAAPLQRWGALEGDIHVSSARRCLQTLEAVDSVLPGLGVADRVQLHDDLYTFEGQALLEWLRRLPEASERVLVIGHNPALLQLARWLCPEAPASLPTGGLVCLALPVPSWQALARHGAELTASLTPAEASHGLFKRRAPVAPDLRKADPASRVHALLCHQYRLVLALEPGVIAGIDPEFLHQYRVNLRRSRAIGESLLAIARVPGLKKRLKRLKRRAQATSELRDLHVFLESLDARPAPLSERIRMTLHDWLAARERERHEALCRQLGESEYAEEMAAWQAFLDGNRFQQALAGLDSRRVDRVLVERIAEHDRELAALGVASPDEAFHDLRKGVKRIRYLAELDPKRHRRLLKGLKRRQGVLGDFQDLCSRQAWIEAFAAASRNAPRRRQECAAWCAALEEQKRDLREQVVALAPLAS</sequence>
<dbReference type="PROSITE" id="PS51708">
    <property type="entry name" value="CHAD"/>
    <property type="match status" value="1"/>
</dbReference>
<dbReference type="InterPro" id="IPR029033">
    <property type="entry name" value="His_PPase_superfam"/>
</dbReference>